<organism evidence="7 8">
    <name type="scientific">Ignisphaera aggregans (strain DSM 17230 / JCM 13409 / AQ1.S1)</name>
    <dbReference type="NCBI Taxonomy" id="583356"/>
    <lineage>
        <taxon>Archaea</taxon>
        <taxon>Thermoproteota</taxon>
        <taxon>Thermoprotei</taxon>
        <taxon>Desulfurococcales</taxon>
        <taxon>Desulfurococcaceae</taxon>
        <taxon>Ignisphaera</taxon>
    </lineage>
</organism>
<feature type="transmembrane region" description="Helical" evidence="6">
    <location>
        <begin position="360"/>
        <end position="383"/>
    </location>
</feature>
<dbReference type="CDD" id="cd17370">
    <property type="entry name" value="MFS_MJ1317_like"/>
    <property type="match status" value="1"/>
</dbReference>
<dbReference type="PANTHER" id="PTHR42688">
    <property type="entry name" value="CONSERVED PROTEIN"/>
    <property type="match status" value="1"/>
</dbReference>
<dbReference type="GO" id="GO:0005886">
    <property type="term" value="C:plasma membrane"/>
    <property type="evidence" value="ECO:0007669"/>
    <property type="project" value="UniProtKB-SubCell"/>
</dbReference>
<dbReference type="Gene3D" id="1.20.1250.20">
    <property type="entry name" value="MFS general substrate transporter like domains"/>
    <property type="match status" value="2"/>
</dbReference>
<dbReference type="PANTHER" id="PTHR42688:SF1">
    <property type="entry name" value="BLR5212 PROTEIN"/>
    <property type="match status" value="1"/>
</dbReference>
<protein>
    <submittedName>
        <fullName evidence="7">Major facilitator superfamily MFS_1</fullName>
    </submittedName>
</protein>
<accession>E0SPC8</accession>
<dbReference type="GO" id="GO:0022857">
    <property type="term" value="F:transmembrane transporter activity"/>
    <property type="evidence" value="ECO:0007669"/>
    <property type="project" value="InterPro"/>
</dbReference>
<dbReference type="Pfam" id="PF07690">
    <property type="entry name" value="MFS_1"/>
    <property type="match status" value="1"/>
</dbReference>
<feature type="transmembrane region" description="Helical" evidence="6">
    <location>
        <begin position="212"/>
        <end position="236"/>
    </location>
</feature>
<sequence length="388" mass="42582">MKNSISRRMLIVFLLLGFVSLTADIVYEGARSVSGSYLETVEAPAIAAAIVGAGDLIGYGMRFVSGVIASYIGSSAIYWGFTLAGYLLQFTLPLLAFTNWWIAVVAIYLIERIGKGLRTPTRDTILSEVVSGIGLGKGFGIHEVLDQLGAISGPLIVALALSYGGYGLAYIVLIVPAVISVSLVVAAWRLYPSIRAVGRRQRLTFRGLGKRFWFYTISMAFLSLGYIHWAIISYYLKHWAILSDVEIALSYMIAMATDAIIAFPIGFLYDIIKLRSLYIAPLLCISIPITLFLSTTNRILPYVLSAIWGIIMGVYETNMRAGVADIVEEKQRALAYGVFGLIYGVSWTIGGFIITPLINLGIYITTIYVIAVEIISIILLYLAESWCR</sequence>
<evidence type="ECO:0000256" key="5">
    <source>
        <dbReference type="ARBA" id="ARBA00023136"/>
    </source>
</evidence>
<evidence type="ECO:0000256" key="3">
    <source>
        <dbReference type="ARBA" id="ARBA00022692"/>
    </source>
</evidence>
<keyword evidence="4 6" id="KW-1133">Transmembrane helix</keyword>
<evidence type="ECO:0000313" key="8">
    <source>
        <dbReference type="Proteomes" id="UP000001304"/>
    </source>
</evidence>
<keyword evidence="8" id="KW-1185">Reference proteome</keyword>
<dbReference type="KEGG" id="iag:Igag_1249"/>
<feature type="transmembrane region" description="Helical" evidence="6">
    <location>
        <begin position="335"/>
        <end position="354"/>
    </location>
</feature>
<dbReference type="BioCyc" id="IAGG583356:GHAH-1229-MONOMER"/>
<dbReference type="AlphaFoldDB" id="E0SPC8"/>
<dbReference type="InterPro" id="IPR011701">
    <property type="entry name" value="MFS"/>
</dbReference>
<feature type="transmembrane region" description="Helical" evidence="6">
    <location>
        <begin position="299"/>
        <end position="315"/>
    </location>
</feature>
<keyword evidence="5 6" id="KW-0472">Membrane</keyword>
<dbReference type="Proteomes" id="UP000001304">
    <property type="component" value="Chromosome"/>
</dbReference>
<dbReference type="InterPro" id="IPR036259">
    <property type="entry name" value="MFS_trans_sf"/>
</dbReference>
<name>E0SPC8_IGNAA</name>
<evidence type="ECO:0000256" key="4">
    <source>
        <dbReference type="ARBA" id="ARBA00022989"/>
    </source>
</evidence>
<evidence type="ECO:0000256" key="6">
    <source>
        <dbReference type="SAM" id="Phobius"/>
    </source>
</evidence>
<dbReference type="STRING" id="583356.Igag_1249"/>
<feature type="transmembrane region" description="Helical" evidence="6">
    <location>
        <begin position="276"/>
        <end position="293"/>
    </location>
</feature>
<feature type="transmembrane region" description="Helical" evidence="6">
    <location>
        <begin position="68"/>
        <end position="88"/>
    </location>
</feature>
<evidence type="ECO:0000313" key="7">
    <source>
        <dbReference type="EMBL" id="ADM28055.1"/>
    </source>
</evidence>
<reference evidence="7 8" key="1">
    <citation type="journal article" date="2010" name="Stand. Genomic Sci.">
        <title>Complete genome sequence of Ignisphaera aggregans type strain (AQ1.S1).</title>
        <authorList>
            <person name="Goker M."/>
            <person name="Held B."/>
            <person name="Lapidus A."/>
            <person name="Nolan M."/>
            <person name="Spring S."/>
            <person name="Yasawong M."/>
            <person name="Lucas S."/>
            <person name="Glavina Del Rio T."/>
            <person name="Tice H."/>
            <person name="Cheng J.F."/>
            <person name="Goodwin L."/>
            <person name="Tapia R."/>
            <person name="Pitluck S."/>
            <person name="Liolios K."/>
            <person name="Ivanova N."/>
            <person name="Mavromatis K."/>
            <person name="Mikhailova N."/>
            <person name="Pati A."/>
            <person name="Chen A."/>
            <person name="Palaniappan K."/>
            <person name="Brambilla E."/>
            <person name="Land M."/>
            <person name="Hauser L."/>
            <person name="Chang Y.J."/>
            <person name="Jeffries C.D."/>
            <person name="Brettin T."/>
            <person name="Detter J.C."/>
            <person name="Han C."/>
            <person name="Rohde M."/>
            <person name="Sikorski J."/>
            <person name="Woyke T."/>
            <person name="Bristow J."/>
            <person name="Eisen J.A."/>
            <person name="Markowitz V."/>
            <person name="Hugenholtz P."/>
            <person name="Kyrpides N.C."/>
            <person name="Klenk H.P."/>
        </authorList>
    </citation>
    <scope>NUCLEOTIDE SEQUENCE [LARGE SCALE GENOMIC DNA]</scope>
    <source>
        <strain evidence="8">DSM 17230 / JCM 13409 / AQ1.S1</strain>
    </source>
</reference>
<keyword evidence="3 6" id="KW-0812">Transmembrane</keyword>
<dbReference type="InterPro" id="IPR052425">
    <property type="entry name" value="Uncharacterized_MFS-type"/>
</dbReference>
<gene>
    <name evidence="7" type="ordered locus">Igag_1249</name>
</gene>
<evidence type="ECO:0000256" key="2">
    <source>
        <dbReference type="ARBA" id="ARBA00022475"/>
    </source>
</evidence>
<dbReference type="EMBL" id="CP002098">
    <property type="protein sequence ID" value="ADM28055.1"/>
    <property type="molecule type" value="Genomic_DNA"/>
</dbReference>
<feature type="transmembrane region" description="Helical" evidence="6">
    <location>
        <begin position="248"/>
        <end position="269"/>
    </location>
</feature>
<keyword evidence="2" id="KW-1003">Cell membrane</keyword>
<comment type="subcellular location">
    <subcellularLocation>
        <location evidence="1">Cell membrane</location>
        <topology evidence="1">Multi-pass membrane protein</topology>
    </subcellularLocation>
</comment>
<dbReference type="HOGENOM" id="CLU_040020_2_0_2"/>
<feature type="transmembrane region" description="Helical" evidence="6">
    <location>
        <begin position="169"/>
        <end position="191"/>
    </location>
</feature>
<dbReference type="SUPFAM" id="SSF103473">
    <property type="entry name" value="MFS general substrate transporter"/>
    <property type="match status" value="1"/>
</dbReference>
<feature type="transmembrane region" description="Helical" evidence="6">
    <location>
        <begin position="94"/>
        <end position="110"/>
    </location>
</feature>
<evidence type="ECO:0000256" key="1">
    <source>
        <dbReference type="ARBA" id="ARBA00004651"/>
    </source>
</evidence>
<proteinExistence type="predicted"/>